<evidence type="ECO:0000256" key="3">
    <source>
        <dbReference type="ARBA" id="ARBA00022737"/>
    </source>
</evidence>
<comment type="caution">
    <text evidence="12">The sequence shown here is derived from an EMBL/GenBank/DDBJ whole genome shotgun (WGS) entry which is preliminary data.</text>
</comment>
<feature type="region of interest" description="Disordered" evidence="10">
    <location>
        <begin position="386"/>
        <end position="414"/>
    </location>
</feature>
<keyword evidence="13" id="KW-1185">Reference proteome</keyword>
<dbReference type="PANTHER" id="PTHR47772">
    <property type="entry name" value="ZINC FINGER PROTEIN 200"/>
    <property type="match status" value="1"/>
</dbReference>
<protein>
    <submittedName>
        <fullName evidence="12">Zinc finger protein 226</fullName>
    </submittedName>
</protein>
<evidence type="ECO:0000256" key="5">
    <source>
        <dbReference type="ARBA" id="ARBA00022833"/>
    </source>
</evidence>
<feature type="compositionally biased region" description="Polar residues" evidence="10">
    <location>
        <begin position="90"/>
        <end position="99"/>
    </location>
</feature>
<dbReference type="GO" id="GO:0008270">
    <property type="term" value="F:zinc ion binding"/>
    <property type="evidence" value="ECO:0007669"/>
    <property type="project" value="UniProtKB-KW"/>
</dbReference>
<name>A0A4Y2NQG9_ARAVE</name>
<dbReference type="Pfam" id="PF00096">
    <property type="entry name" value="zf-C2H2"/>
    <property type="match status" value="2"/>
</dbReference>
<evidence type="ECO:0000313" key="13">
    <source>
        <dbReference type="Proteomes" id="UP000499080"/>
    </source>
</evidence>
<dbReference type="EMBL" id="BGPR01009706">
    <property type="protein sequence ID" value="GBN41775.1"/>
    <property type="molecule type" value="Genomic_DNA"/>
</dbReference>
<evidence type="ECO:0000256" key="7">
    <source>
        <dbReference type="ARBA" id="ARBA00023163"/>
    </source>
</evidence>
<comment type="subcellular location">
    <subcellularLocation>
        <location evidence="1">Nucleus</location>
    </subcellularLocation>
</comment>
<dbReference type="PROSITE" id="PS00028">
    <property type="entry name" value="ZINC_FINGER_C2H2_1"/>
    <property type="match status" value="4"/>
</dbReference>
<accession>A0A4Y2NQG9</accession>
<feature type="compositionally biased region" description="Polar residues" evidence="10">
    <location>
        <begin position="388"/>
        <end position="414"/>
    </location>
</feature>
<keyword evidence="4 9" id="KW-0863">Zinc-finger</keyword>
<dbReference type="SMART" id="SM00355">
    <property type="entry name" value="ZnF_C2H2"/>
    <property type="match status" value="6"/>
</dbReference>
<keyword evidence="3" id="KW-0677">Repeat</keyword>
<dbReference type="Gene3D" id="3.30.160.60">
    <property type="entry name" value="Classic Zinc Finger"/>
    <property type="match status" value="4"/>
</dbReference>
<organism evidence="12 13">
    <name type="scientific">Araneus ventricosus</name>
    <name type="common">Orbweaver spider</name>
    <name type="synonym">Epeira ventricosa</name>
    <dbReference type="NCBI Taxonomy" id="182803"/>
    <lineage>
        <taxon>Eukaryota</taxon>
        <taxon>Metazoa</taxon>
        <taxon>Ecdysozoa</taxon>
        <taxon>Arthropoda</taxon>
        <taxon>Chelicerata</taxon>
        <taxon>Arachnida</taxon>
        <taxon>Araneae</taxon>
        <taxon>Araneomorphae</taxon>
        <taxon>Entelegynae</taxon>
        <taxon>Araneoidea</taxon>
        <taxon>Araneidae</taxon>
        <taxon>Araneus</taxon>
    </lineage>
</organism>
<evidence type="ECO:0000256" key="4">
    <source>
        <dbReference type="ARBA" id="ARBA00022771"/>
    </source>
</evidence>
<feature type="domain" description="C2H2-type" evidence="11">
    <location>
        <begin position="301"/>
        <end position="328"/>
    </location>
</feature>
<feature type="domain" description="C2H2-type" evidence="11">
    <location>
        <begin position="480"/>
        <end position="502"/>
    </location>
</feature>
<evidence type="ECO:0000256" key="2">
    <source>
        <dbReference type="ARBA" id="ARBA00022723"/>
    </source>
</evidence>
<dbReference type="Proteomes" id="UP000499080">
    <property type="component" value="Unassembled WGS sequence"/>
</dbReference>
<dbReference type="InterPro" id="IPR036236">
    <property type="entry name" value="Znf_C2H2_sf"/>
</dbReference>
<proteinExistence type="predicted"/>
<feature type="domain" description="C2H2-type" evidence="11">
    <location>
        <begin position="452"/>
        <end position="479"/>
    </location>
</feature>
<dbReference type="InterPro" id="IPR050636">
    <property type="entry name" value="C2H2-ZF_domain-containing"/>
</dbReference>
<evidence type="ECO:0000256" key="10">
    <source>
        <dbReference type="SAM" id="MobiDB-lite"/>
    </source>
</evidence>
<keyword evidence="6" id="KW-0805">Transcription regulation</keyword>
<dbReference type="InterPro" id="IPR013087">
    <property type="entry name" value="Znf_C2H2_type"/>
</dbReference>
<keyword evidence="5" id="KW-0862">Zinc</keyword>
<feature type="domain" description="C2H2-type" evidence="11">
    <location>
        <begin position="357"/>
        <end position="384"/>
    </location>
</feature>
<evidence type="ECO:0000256" key="9">
    <source>
        <dbReference type="PROSITE-ProRule" id="PRU00042"/>
    </source>
</evidence>
<evidence type="ECO:0000256" key="8">
    <source>
        <dbReference type="ARBA" id="ARBA00023242"/>
    </source>
</evidence>
<keyword evidence="7" id="KW-0804">Transcription</keyword>
<dbReference type="AlphaFoldDB" id="A0A4Y2NQG9"/>
<dbReference type="PROSITE" id="PS50157">
    <property type="entry name" value="ZINC_FINGER_C2H2_2"/>
    <property type="match status" value="5"/>
</dbReference>
<dbReference type="PANTHER" id="PTHR47772:SF13">
    <property type="entry name" value="GASTRULA ZINC FINGER PROTEIN XLCGF49.1-LIKE-RELATED"/>
    <property type="match status" value="1"/>
</dbReference>
<sequence>MIVFRCFRCSQVNISTEGHHCLHCGNEETQVSSVPENQTEVRSTSTNDNDVFLHIQNKSAGTDFSVVSQAPEKCNVAKLHESDGKDKDTISSSQGEPVRPITQNSVLKETVISPGQSACSNTFYRVDNGRSITLNSILKDIRSSRGQAISTKSGASVPTKTLKHISEESYRHMSKNNLPEKKIFEHNQTTKSIQNVKIIGKMNLGCSGPFSPEKSKLDSFTKDCSDVNQLKEKPKYSSCKLLRKTDTSTINNIFQDDKKIRNAFSQRSASSSQEVYREGCSKNYLNGKMPTKSVKTLQKLYLCNKCGKKFNEESAFNVHFLKHFKEKPFKCDRCNKEYFSEIYLKEHYNSHMDKGPFKCDLCELVFIRNCHLSRHRKKHILEPAVDASTAQQKVDQSSQQREQETSGDGNPQKNFETSAVEKIFLCTKCGAQFICELDFNAHSLKNRKQNAFKCNKCDKQFHDEFYLNMHYRMHTLKRPFTCKICGFSSTQRSNLRKHLKTHPRKIL</sequence>
<keyword evidence="8" id="KW-0539">Nucleus</keyword>
<reference evidence="12 13" key="1">
    <citation type="journal article" date="2019" name="Sci. Rep.">
        <title>Orb-weaving spider Araneus ventricosus genome elucidates the spidroin gene catalogue.</title>
        <authorList>
            <person name="Kono N."/>
            <person name="Nakamura H."/>
            <person name="Ohtoshi R."/>
            <person name="Moran D.A.P."/>
            <person name="Shinohara A."/>
            <person name="Yoshida Y."/>
            <person name="Fujiwara M."/>
            <person name="Mori M."/>
            <person name="Tomita M."/>
            <person name="Arakawa K."/>
        </authorList>
    </citation>
    <scope>NUCLEOTIDE SEQUENCE [LARGE SCALE GENOMIC DNA]</scope>
</reference>
<feature type="compositionally biased region" description="Basic and acidic residues" evidence="10">
    <location>
        <begin position="79"/>
        <end position="89"/>
    </location>
</feature>
<evidence type="ECO:0000259" key="11">
    <source>
        <dbReference type="PROSITE" id="PS50157"/>
    </source>
</evidence>
<feature type="region of interest" description="Disordered" evidence="10">
    <location>
        <begin position="79"/>
        <end position="99"/>
    </location>
</feature>
<evidence type="ECO:0000313" key="12">
    <source>
        <dbReference type="EMBL" id="GBN41775.1"/>
    </source>
</evidence>
<feature type="domain" description="C2H2-type" evidence="11">
    <location>
        <begin position="329"/>
        <end position="356"/>
    </location>
</feature>
<evidence type="ECO:0000256" key="6">
    <source>
        <dbReference type="ARBA" id="ARBA00023015"/>
    </source>
</evidence>
<gene>
    <name evidence="12" type="primary">ZNF226_17</name>
    <name evidence="12" type="ORF">AVEN_26685_1</name>
</gene>
<evidence type="ECO:0000256" key="1">
    <source>
        <dbReference type="ARBA" id="ARBA00004123"/>
    </source>
</evidence>
<dbReference type="FunFam" id="3.30.160.60:FF:000145">
    <property type="entry name" value="Zinc finger protein 574"/>
    <property type="match status" value="1"/>
</dbReference>
<dbReference type="SUPFAM" id="SSF57667">
    <property type="entry name" value="beta-beta-alpha zinc fingers"/>
    <property type="match status" value="3"/>
</dbReference>
<dbReference type="GO" id="GO:0005634">
    <property type="term" value="C:nucleus"/>
    <property type="evidence" value="ECO:0007669"/>
    <property type="project" value="UniProtKB-SubCell"/>
</dbReference>
<keyword evidence="2" id="KW-0479">Metal-binding</keyword>